<name>A0A8H7ADM4_9EURO</name>
<dbReference type="EMBL" id="JAACFV010000117">
    <property type="protein sequence ID" value="KAF7505147.1"/>
    <property type="molecule type" value="Genomic_DNA"/>
</dbReference>
<dbReference type="Proteomes" id="UP000606974">
    <property type="component" value="Unassembled WGS sequence"/>
</dbReference>
<evidence type="ECO:0000313" key="1">
    <source>
        <dbReference type="EMBL" id="KAF7505147.1"/>
    </source>
</evidence>
<evidence type="ECO:0000313" key="2">
    <source>
        <dbReference type="Proteomes" id="UP000606974"/>
    </source>
</evidence>
<keyword evidence="2" id="KW-1185">Reference proteome</keyword>
<proteinExistence type="predicted"/>
<gene>
    <name evidence="1" type="ORF">GJ744_001213</name>
</gene>
<protein>
    <submittedName>
        <fullName evidence="1">Uncharacterized protein</fullName>
    </submittedName>
</protein>
<reference evidence="1" key="1">
    <citation type="submission" date="2020-02" db="EMBL/GenBank/DDBJ databases">
        <authorList>
            <person name="Palmer J.M."/>
        </authorList>
    </citation>
    <scope>NUCLEOTIDE SEQUENCE</scope>
    <source>
        <strain evidence="1">EPUS1.4</strain>
        <tissue evidence="1">Thallus</tissue>
    </source>
</reference>
<comment type="caution">
    <text evidence="1">The sequence shown here is derived from an EMBL/GenBank/DDBJ whole genome shotgun (WGS) entry which is preliminary data.</text>
</comment>
<accession>A0A8H7ADM4</accession>
<dbReference type="AlphaFoldDB" id="A0A8H7ADM4"/>
<organism evidence="1 2">
    <name type="scientific">Endocarpon pusillum</name>
    <dbReference type="NCBI Taxonomy" id="364733"/>
    <lineage>
        <taxon>Eukaryota</taxon>
        <taxon>Fungi</taxon>
        <taxon>Dikarya</taxon>
        <taxon>Ascomycota</taxon>
        <taxon>Pezizomycotina</taxon>
        <taxon>Eurotiomycetes</taxon>
        <taxon>Chaetothyriomycetidae</taxon>
        <taxon>Verrucariales</taxon>
        <taxon>Verrucariaceae</taxon>
        <taxon>Endocarpon</taxon>
    </lineage>
</organism>
<sequence>MIKSEDHLCHVESSHIFTEELLHLEMMEKLTTLSVFKDQVQLLAILESIVQIDNERMSVDRFENRTFSLGLLNKFLVYVDREPDFVFVLSLKEGLTKSWSSGTS</sequence>